<keyword evidence="3" id="KW-1185">Reference proteome</keyword>
<accession>A0ABN4TKQ5</accession>
<proteinExistence type="predicted"/>
<dbReference type="EMBL" id="CP017754">
    <property type="protein sequence ID" value="AOZ06125.1"/>
    <property type="molecule type" value="Genomic_DNA"/>
</dbReference>
<gene>
    <name evidence="2" type="ORF">BKK80_09985</name>
</gene>
<name>A0ABN4TKQ5_9BURK</name>
<evidence type="ECO:0000313" key="2">
    <source>
        <dbReference type="EMBL" id="AOZ06125.1"/>
    </source>
</evidence>
<evidence type="ECO:0000313" key="3">
    <source>
        <dbReference type="Proteomes" id="UP000177515"/>
    </source>
</evidence>
<dbReference type="Pfam" id="PF19673">
    <property type="entry name" value="DUF6176"/>
    <property type="match status" value="1"/>
</dbReference>
<protein>
    <recommendedName>
        <fullName evidence="4">NIPSNAP domain-containing protein</fullName>
    </recommendedName>
</protein>
<evidence type="ECO:0000256" key="1">
    <source>
        <dbReference type="SAM" id="MobiDB-lite"/>
    </source>
</evidence>
<organism evidence="2 3">
    <name type="scientific">Cupriavidus malaysiensis</name>
    <dbReference type="NCBI Taxonomy" id="367825"/>
    <lineage>
        <taxon>Bacteria</taxon>
        <taxon>Pseudomonadati</taxon>
        <taxon>Pseudomonadota</taxon>
        <taxon>Betaproteobacteria</taxon>
        <taxon>Burkholderiales</taxon>
        <taxon>Burkholderiaceae</taxon>
        <taxon>Cupriavidus</taxon>
    </lineage>
</organism>
<feature type="region of interest" description="Disordered" evidence="1">
    <location>
        <begin position="107"/>
        <end position="128"/>
    </location>
</feature>
<dbReference type="InterPro" id="IPR046174">
    <property type="entry name" value="DUF6176"/>
</dbReference>
<dbReference type="Proteomes" id="UP000177515">
    <property type="component" value="Chromosome 1"/>
</dbReference>
<sequence length="128" mass="14026">MLPMCARIRLKPGSLPRVREWAAHLREHRAEALRTLAAEGVSIESVFLDSSADGDFLVYYMRAASEAQARQAAQASTAAIDDYHRAFKRDTWAQLTRLELLVDLQCEAGPSPQGDAGPADTARARTDG</sequence>
<evidence type="ECO:0008006" key="4">
    <source>
        <dbReference type="Google" id="ProtNLM"/>
    </source>
</evidence>
<reference evidence="2 3" key="1">
    <citation type="submission" date="2016-10" db="EMBL/GenBank/DDBJ databases">
        <title>Complete genome sequences of three Cupriavidus strains isolated from various Malaysian environments.</title>
        <authorList>
            <person name="Abdullah A.A.-A."/>
            <person name="Shafie N.A.H."/>
            <person name="Lau N.S."/>
        </authorList>
    </citation>
    <scope>NUCLEOTIDE SEQUENCE [LARGE SCALE GENOMIC DNA]</scope>
    <source>
        <strain evidence="2 3">USMAA1020</strain>
    </source>
</reference>